<feature type="transmembrane region" description="Helical" evidence="2">
    <location>
        <begin position="278"/>
        <end position="297"/>
    </location>
</feature>
<protein>
    <recommendedName>
        <fullName evidence="5">Integral membrane protein</fullName>
    </recommendedName>
</protein>
<dbReference type="NCBIfam" id="NF047321">
    <property type="entry name" value="SCO7613_CTERM"/>
    <property type="match status" value="1"/>
</dbReference>
<feature type="transmembrane region" description="Helical" evidence="2">
    <location>
        <begin position="589"/>
        <end position="607"/>
    </location>
</feature>
<organism evidence="3 4">
    <name type="scientific">Klenkia sesuvii</name>
    <dbReference type="NCBI Taxonomy" id="3103137"/>
    <lineage>
        <taxon>Bacteria</taxon>
        <taxon>Bacillati</taxon>
        <taxon>Actinomycetota</taxon>
        <taxon>Actinomycetes</taxon>
        <taxon>Geodermatophilales</taxon>
        <taxon>Geodermatophilaceae</taxon>
        <taxon>Klenkia</taxon>
    </lineage>
</organism>
<dbReference type="InterPro" id="IPR058062">
    <property type="entry name" value="SCO7613_C"/>
</dbReference>
<feature type="transmembrane region" description="Helical" evidence="2">
    <location>
        <begin position="248"/>
        <end position="272"/>
    </location>
</feature>
<feature type="region of interest" description="Disordered" evidence="1">
    <location>
        <begin position="442"/>
        <end position="475"/>
    </location>
</feature>
<feature type="transmembrane region" description="Helical" evidence="2">
    <location>
        <begin position="61"/>
        <end position="79"/>
    </location>
</feature>
<sequence length="696" mass="68878">MQVRPRPADPEAYPPALGSYPPRVRPVALPDRVTPQQLLVGAGMVAVLGATLSTFTVGTPAGVVAVSVLLVVAAALAVLAGHTGGRTAGEALALGAVAAAGTLVVVGALTAPVPALAAGTLSAFVTFATAALYLVAPQLRAWPVASWLAGQATVVAVLVGTDLPAVLTAGALLGTSLVGLALAWFGDGARHGVLSHAGLLGSVPWWAAGVWGVERAAWAGDGAPLTAVLGVGAALGLLLTTARRVPELPVAGAAVPVLAGFTAGSVLAGAASAAGPDWVLGSGFLGLLLAAVVAVAASRGPAWVPRDAGLAAAGTLTLLAALGTGWAGRWGDLGFLLVTTAAAAVLLSVRDRETRPSTVPVAVGALALAVVTLTGEGPLTGAGIGAALVVVAVTALAEAVVLAVVLPRRAGARVRAWVRARTGRATSAPRGPVDDVRYAFSAADTGRRPAPTRVDEPVQSLEDPADSPDERAATSAAGTGTVVGLLGVATAASSGSYGVTAALLAVLGLALMGHGDVTRGTRLPGVPDDEVEVRGRGTRTLGGLAVVAACAIGAALAGWSAWEAVTVPAGVVLLAGRWRSLPHGPSPRTWGPGLAVALLPSVLLTVVDPTPARQVTVLVVSLVMVLAGLGWAVRAPFVLGLVGVVGVTAGWLLDDAPTPWVVALLLVGAALVGAGAVRERQRRRGEPVPALVRTLR</sequence>
<comment type="caution">
    <text evidence="3">The sequence shown here is derived from an EMBL/GenBank/DDBJ whole genome shotgun (WGS) entry which is preliminary data.</text>
</comment>
<keyword evidence="2" id="KW-0812">Transmembrane</keyword>
<evidence type="ECO:0008006" key="5">
    <source>
        <dbReference type="Google" id="ProtNLM"/>
    </source>
</evidence>
<feature type="transmembrane region" description="Helical" evidence="2">
    <location>
        <begin position="357"/>
        <end position="375"/>
    </location>
</feature>
<dbReference type="EMBL" id="JBAPLU010000005">
    <property type="protein sequence ID" value="MEI4271390.1"/>
    <property type="molecule type" value="Genomic_DNA"/>
</dbReference>
<feature type="transmembrane region" description="Helical" evidence="2">
    <location>
        <begin position="91"/>
        <end position="109"/>
    </location>
</feature>
<evidence type="ECO:0000256" key="2">
    <source>
        <dbReference type="SAM" id="Phobius"/>
    </source>
</evidence>
<reference evidence="3 4" key="1">
    <citation type="submission" date="2024-03" db="EMBL/GenBank/DDBJ databases">
        <title>Draft genome sequence of Klenkia sp. LSe6-5.</title>
        <authorList>
            <person name="Duangmal K."/>
            <person name="Chantavorakit T."/>
        </authorList>
    </citation>
    <scope>NUCLEOTIDE SEQUENCE [LARGE SCALE GENOMIC DNA]</scope>
    <source>
        <strain evidence="3 4">LSe6-5</strain>
    </source>
</reference>
<evidence type="ECO:0000313" key="3">
    <source>
        <dbReference type="EMBL" id="MEI4271390.1"/>
    </source>
</evidence>
<feature type="transmembrane region" description="Helical" evidence="2">
    <location>
        <begin position="115"/>
        <end position="135"/>
    </location>
</feature>
<keyword evidence="2" id="KW-1133">Transmembrane helix</keyword>
<feature type="transmembrane region" description="Helical" evidence="2">
    <location>
        <begin position="309"/>
        <end position="327"/>
    </location>
</feature>
<dbReference type="Proteomes" id="UP001361570">
    <property type="component" value="Unassembled WGS sequence"/>
</dbReference>
<dbReference type="RefSeq" id="WP_336403532.1">
    <property type="nucleotide sequence ID" value="NZ_JBAPLU010000005.1"/>
</dbReference>
<name>A0ABU8DRC0_9ACTN</name>
<feature type="transmembrane region" description="Helical" evidence="2">
    <location>
        <begin position="193"/>
        <end position="211"/>
    </location>
</feature>
<feature type="transmembrane region" description="Helical" evidence="2">
    <location>
        <begin position="658"/>
        <end position="677"/>
    </location>
</feature>
<feature type="transmembrane region" description="Helical" evidence="2">
    <location>
        <begin position="333"/>
        <end position="350"/>
    </location>
</feature>
<feature type="transmembrane region" description="Helical" evidence="2">
    <location>
        <begin position="619"/>
        <end position="652"/>
    </location>
</feature>
<keyword evidence="2" id="KW-0472">Membrane</keyword>
<feature type="transmembrane region" description="Helical" evidence="2">
    <location>
        <begin position="541"/>
        <end position="562"/>
    </location>
</feature>
<keyword evidence="4" id="KW-1185">Reference proteome</keyword>
<accession>A0ABU8DRC0</accession>
<feature type="transmembrane region" description="Helical" evidence="2">
    <location>
        <begin position="142"/>
        <end position="159"/>
    </location>
</feature>
<proteinExistence type="predicted"/>
<evidence type="ECO:0000313" key="4">
    <source>
        <dbReference type="Proteomes" id="UP001361570"/>
    </source>
</evidence>
<gene>
    <name evidence="3" type="ORF">TEK04_06620</name>
</gene>
<feature type="transmembrane region" description="Helical" evidence="2">
    <location>
        <begin position="223"/>
        <end position="241"/>
    </location>
</feature>
<feature type="transmembrane region" description="Helical" evidence="2">
    <location>
        <begin position="38"/>
        <end position="55"/>
    </location>
</feature>
<feature type="transmembrane region" description="Helical" evidence="2">
    <location>
        <begin position="165"/>
        <end position="186"/>
    </location>
</feature>
<evidence type="ECO:0000256" key="1">
    <source>
        <dbReference type="SAM" id="MobiDB-lite"/>
    </source>
</evidence>
<feature type="transmembrane region" description="Helical" evidence="2">
    <location>
        <begin position="381"/>
        <end position="406"/>
    </location>
</feature>